<evidence type="ECO:0000256" key="5">
    <source>
        <dbReference type="SAM" id="SignalP"/>
    </source>
</evidence>
<evidence type="ECO:0000259" key="6">
    <source>
        <dbReference type="Pfam" id="PF00496"/>
    </source>
</evidence>
<evidence type="ECO:0000313" key="8">
    <source>
        <dbReference type="Proteomes" id="UP001370299"/>
    </source>
</evidence>
<dbReference type="PANTHER" id="PTHR30290">
    <property type="entry name" value="PERIPLASMIC BINDING COMPONENT OF ABC TRANSPORTER"/>
    <property type="match status" value="1"/>
</dbReference>
<comment type="subcellular location">
    <subcellularLocation>
        <location evidence="1">Cell envelope</location>
    </subcellularLocation>
</comment>
<dbReference type="Gene3D" id="3.10.105.10">
    <property type="entry name" value="Dipeptide-binding Protein, Domain 3"/>
    <property type="match status" value="1"/>
</dbReference>
<gene>
    <name evidence="7" type="ORF">WMN62_13130</name>
</gene>
<keyword evidence="4 5" id="KW-0732">Signal</keyword>
<evidence type="ECO:0000313" key="7">
    <source>
        <dbReference type="EMBL" id="MEK0172415.1"/>
    </source>
</evidence>
<sequence>MTTRLLSALALSAAVAAVLTGCVSTGASTDVSDGLVIGTTDPVTSLDPAGAWDRGSYTVQTQLYQHLLTYPAGGTATSPEVAESCDFTDGTHYVCRIRDGLTFSNGDALTAKDVVFSFERQVGIGSENGPGSLLANMASVAADGDEVTFTLEQANDQTFPYVLASMAGAIVDSSVFSKTKVHADDGVVGSGPYALQQSADGGATIALTANEEYDGTAPESSSVTIKQYTKSADLKLAVQEGDADVAYRQLTPTEVTSLSEDDGLQRVQGSSGEVRFLGFNLDTMPGDDTAQKTAIRQAVAATVDRAAIAKDVYQGTYAPAYSIVPSDFTGATDAFQTEYDGADPAAILEEAGVHTPVALPIEYTTDHYGSGSDDEYALIEQQLEDTGLFTVDLQSASWDTYVGNVGKGEYPVFQLGFFQDYPDASSYLTPAYGSEDVNLLANHFDDRTVQQLVASQAVEPDAAARTEQIEQIQQDTAESVPLIPLLAGQENVIGQKSLTGLTKSVDASGEFRIWEIGRS</sequence>
<reference evidence="7 8" key="1">
    <citation type="submission" date="2024-03" db="EMBL/GenBank/DDBJ databases">
        <title>Whole genomes of four grape xylem sap localized bacterial endophytes.</title>
        <authorList>
            <person name="Kumar G."/>
            <person name="Savka M.A."/>
        </authorList>
    </citation>
    <scope>NUCLEOTIDE SEQUENCE [LARGE SCALE GENOMIC DNA]</scope>
    <source>
        <strain evidence="7 8">RIT_GXS8</strain>
    </source>
</reference>
<evidence type="ECO:0000256" key="1">
    <source>
        <dbReference type="ARBA" id="ARBA00004196"/>
    </source>
</evidence>
<dbReference type="PROSITE" id="PS51257">
    <property type="entry name" value="PROKAR_LIPOPROTEIN"/>
    <property type="match status" value="1"/>
</dbReference>
<dbReference type="EMBL" id="JBBLYY010000065">
    <property type="protein sequence ID" value="MEK0172415.1"/>
    <property type="molecule type" value="Genomic_DNA"/>
</dbReference>
<dbReference type="InterPro" id="IPR039424">
    <property type="entry name" value="SBP_5"/>
</dbReference>
<feature type="chain" id="PRO_5046748789" evidence="5">
    <location>
        <begin position="17"/>
        <end position="519"/>
    </location>
</feature>
<proteinExistence type="inferred from homology"/>
<dbReference type="InterPro" id="IPR000914">
    <property type="entry name" value="SBP_5_dom"/>
</dbReference>
<keyword evidence="3" id="KW-0813">Transport</keyword>
<dbReference type="RefSeq" id="WP_340197255.1">
    <property type="nucleotide sequence ID" value="NZ_JBBKAP010000059.1"/>
</dbReference>
<evidence type="ECO:0000256" key="4">
    <source>
        <dbReference type="ARBA" id="ARBA00022729"/>
    </source>
</evidence>
<dbReference type="PANTHER" id="PTHR30290:SF10">
    <property type="entry name" value="PERIPLASMIC OLIGOPEPTIDE-BINDING PROTEIN-RELATED"/>
    <property type="match status" value="1"/>
</dbReference>
<dbReference type="SUPFAM" id="SSF53850">
    <property type="entry name" value="Periplasmic binding protein-like II"/>
    <property type="match status" value="1"/>
</dbReference>
<feature type="signal peptide" evidence="5">
    <location>
        <begin position="1"/>
        <end position="16"/>
    </location>
</feature>
<dbReference type="Gene3D" id="3.40.190.10">
    <property type="entry name" value="Periplasmic binding protein-like II"/>
    <property type="match status" value="1"/>
</dbReference>
<accession>A0ABU8YCY8</accession>
<protein>
    <submittedName>
        <fullName evidence="7">ABC transporter substrate-binding protein</fullName>
    </submittedName>
</protein>
<dbReference type="Proteomes" id="UP001370299">
    <property type="component" value="Unassembled WGS sequence"/>
</dbReference>
<evidence type="ECO:0000256" key="3">
    <source>
        <dbReference type="ARBA" id="ARBA00022448"/>
    </source>
</evidence>
<evidence type="ECO:0000256" key="2">
    <source>
        <dbReference type="ARBA" id="ARBA00005695"/>
    </source>
</evidence>
<comment type="caution">
    <text evidence="7">The sequence shown here is derived from an EMBL/GenBank/DDBJ whole genome shotgun (WGS) entry which is preliminary data.</text>
</comment>
<dbReference type="PIRSF" id="PIRSF002741">
    <property type="entry name" value="MppA"/>
    <property type="match status" value="1"/>
</dbReference>
<organism evidence="7 8">
    <name type="scientific">Curtobacterium citreum</name>
    <dbReference type="NCBI Taxonomy" id="2036"/>
    <lineage>
        <taxon>Bacteria</taxon>
        <taxon>Bacillati</taxon>
        <taxon>Actinomycetota</taxon>
        <taxon>Actinomycetes</taxon>
        <taxon>Micrococcales</taxon>
        <taxon>Microbacteriaceae</taxon>
        <taxon>Curtobacterium</taxon>
    </lineage>
</organism>
<keyword evidence="8" id="KW-1185">Reference proteome</keyword>
<dbReference type="InterPro" id="IPR030678">
    <property type="entry name" value="Peptide/Ni-bd"/>
</dbReference>
<feature type="domain" description="Solute-binding protein family 5" evidence="6">
    <location>
        <begin position="78"/>
        <end position="436"/>
    </location>
</feature>
<comment type="similarity">
    <text evidence="2">Belongs to the bacterial solute-binding protein 5 family.</text>
</comment>
<dbReference type="Gene3D" id="3.90.76.10">
    <property type="entry name" value="Dipeptide-binding Protein, Domain 1"/>
    <property type="match status" value="1"/>
</dbReference>
<name>A0ABU8YCY8_9MICO</name>
<dbReference type="Pfam" id="PF00496">
    <property type="entry name" value="SBP_bac_5"/>
    <property type="match status" value="1"/>
</dbReference>